<evidence type="ECO:0000256" key="1">
    <source>
        <dbReference type="SAM" id="MobiDB-lite"/>
    </source>
</evidence>
<keyword evidence="3" id="KW-1185">Reference proteome</keyword>
<accession>A0AAV9U5V5</accession>
<dbReference type="Proteomes" id="UP001375240">
    <property type="component" value="Unassembled WGS sequence"/>
</dbReference>
<dbReference type="InterPro" id="IPR030547">
    <property type="entry name" value="XRCC2"/>
</dbReference>
<dbReference type="CDD" id="cd19490">
    <property type="entry name" value="XRCC2"/>
    <property type="match status" value="1"/>
</dbReference>
<dbReference type="InterPro" id="IPR027417">
    <property type="entry name" value="P-loop_NTPase"/>
</dbReference>
<evidence type="ECO:0000313" key="2">
    <source>
        <dbReference type="EMBL" id="KAK6334018.1"/>
    </source>
</evidence>
<dbReference type="Gene3D" id="3.40.50.300">
    <property type="entry name" value="P-loop containing nucleotide triphosphate hydrolases"/>
    <property type="match status" value="1"/>
</dbReference>
<comment type="caution">
    <text evidence="2">The sequence shown here is derived from an EMBL/GenBank/DDBJ whole genome shotgun (WGS) entry which is preliminary data.</text>
</comment>
<gene>
    <name evidence="2" type="ORF">TWF696_002527</name>
</gene>
<dbReference type="EMBL" id="JAVHNQ010000013">
    <property type="protein sequence ID" value="KAK6334018.1"/>
    <property type="molecule type" value="Genomic_DNA"/>
</dbReference>
<dbReference type="GO" id="GO:0000724">
    <property type="term" value="P:double-strand break repair via homologous recombination"/>
    <property type="evidence" value="ECO:0007669"/>
    <property type="project" value="InterPro"/>
</dbReference>
<feature type="compositionally biased region" description="Acidic residues" evidence="1">
    <location>
        <begin position="409"/>
        <end position="439"/>
    </location>
</feature>
<dbReference type="GO" id="GO:0033063">
    <property type="term" value="C:Rad51B-Rad51C-Rad51D-XRCC2 complex"/>
    <property type="evidence" value="ECO:0007669"/>
    <property type="project" value="InterPro"/>
</dbReference>
<dbReference type="AlphaFoldDB" id="A0AAV9U5V5"/>
<evidence type="ECO:0008006" key="4">
    <source>
        <dbReference type="Google" id="ProtNLM"/>
    </source>
</evidence>
<feature type="region of interest" description="Disordered" evidence="1">
    <location>
        <begin position="406"/>
        <end position="445"/>
    </location>
</feature>
<protein>
    <recommendedName>
        <fullName evidence="4">DNA recombination and repair protein Rad51-like C-terminal domain-containing protein</fullName>
    </recommendedName>
</protein>
<dbReference type="GO" id="GO:0042148">
    <property type="term" value="P:DNA strand invasion"/>
    <property type="evidence" value="ECO:0007669"/>
    <property type="project" value="TreeGrafter"/>
</dbReference>
<proteinExistence type="predicted"/>
<dbReference type="GO" id="GO:0005657">
    <property type="term" value="C:replication fork"/>
    <property type="evidence" value="ECO:0007669"/>
    <property type="project" value="InterPro"/>
</dbReference>
<sequence>MYLLSDVRLAAQHHNPAAGPFHVPAIDALLQLHLHDHLYNQSIAAAAEAAAAAGGGAFGSSAVDGYFDFDADNVPRDRPAIVEISADRPCAGKTHLLYHFACIAVLPTSWNGITLDGKDGAVVFIDCDGRFDILRLAAITEAYVHTRLARAIQFCRSAAEEHSDPDLDDYLSLLLSITDSHVAELTEYVLAHVHVYTPESTPQLLDILAAIPSHLTASPSHNRPLCSILIDGISAFYWLDRRSPLPASFSSSPLPASDTPPPLQQPPKQSQLPSPLQARYETLTTTLRNLSTRFGASVVLTNTFVVTAAATAPSSTIANTPPFPRHLPACYTYSSKFLTARIILSPDVVAPFRTPIELQEAHAEREMRRQAVRRAGISAWVGGAGRTVDGGTAGGDWFWFQISDGGVQIDDEEHEDDGGDNGDGDPADEHDEEEGEDAMDPSAVE</sequence>
<dbReference type="GO" id="GO:0000400">
    <property type="term" value="F:four-way junction DNA binding"/>
    <property type="evidence" value="ECO:0007669"/>
    <property type="project" value="TreeGrafter"/>
</dbReference>
<evidence type="ECO:0000313" key="3">
    <source>
        <dbReference type="Proteomes" id="UP001375240"/>
    </source>
</evidence>
<reference evidence="2 3" key="1">
    <citation type="submission" date="2019-10" db="EMBL/GenBank/DDBJ databases">
        <authorList>
            <person name="Palmer J.M."/>
        </authorList>
    </citation>
    <scope>NUCLEOTIDE SEQUENCE [LARGE SCALE GENOMIC DNA]</scope>
    <source>
        <strain evidence="2 3">TWF696</strain>
    </source>
</reference>
<dbReference type="SUPFAM" id="SSF52540">
    <property type="entry name" value="P-loop containing nucleoside triphosphate hydrolases"/>
    <property type="match status" value="1"/>
</dbReference>
<name>A0AAV9U5V5_9PEZI</name>
<dbReference type="PANTHER" id="PTHR46644">
    <property type="entry name" value="DNA REPAIR PROTEIN XRCC2"/>
    <property type="match status" value="1"/>
</dbReference>
<dbReference type="GO" id="GO:0005815">
    <property type="term" value="C:microtubule organizing center"/>
    <property type="evidence" value="ECO:0007669"/>
    <property type="project" value="TreeGrafter"/>
</dbReference>
<dbReference type="PANTHER" id="PTHR46644:SF2">
    <property type="entry name" value="DNA REPAIR PROTEIN XRCC2"/>
    <property type="match status" value="1"/>
</dbReference>
<feature type="region of interest" description="Disordered" evidence="1">
    <location>
        <begin position="249"/>
        <end position="274"/>
    </location>
</feature>
<organism evidence="2 3">
    <name type="scientific">Orbilia brochopaga</name>
    <dbReference type="NCBI Taxonomy" id="3140254"/>
    <lineage>
        <taxon>Eukaryota</taxon>
        <taxon>Fungi</taxon>
        <taxon>Dikarya</taxon>
        <taxon>Ascomycota</taxon>
        <taxon>Pezizomycotina</taxon>
        <taxon>Orbiliomycetes</taxon>
        <taxon>Orbiliales</taxon>
        <taxon>Orbiliaceae</taxon>
        <taxon>Orbilia</taxon>
    </lineage>
</organism>